<name>A0A133RZT7_9FIRM</name>
<sequence>MTREDLETYIHNQFEDTTTNTPWTQFPHYKVYRHQSNHKWFALVMNITTDKLGWSNIRPIDVLNIKCEPTMIGAFRKEPGIYAAYHMNKANWLTISLDGSVPTERIKMLLDMSYRLTK</sequence>
<evidence type="ECO:0008006" key="3">
    <source>
        <dbReference type="Google" id="ProtNLM"/>
    </source>
</evidence>
<dbReference type="InterPro" id="IPR007351">
    <property type="entry name" value="YjbR"/>
</dbReference>
<organism evidence="1">
    <name type="scientific">Veillonella atypica</name>
    <dbReference type="NCBI Taxonomy" id="39777"/>
    <lineage>
        <taxon>Bacteria</taxon>
        <taxon>Bacillati</taxon>
        <taxon>Bacillota</taxon>
        <taxon>Negativicutes</taxon>
        <taxon>Veillonellales</taxon>
        <taxon>Veillonellaceae</taxon>
        <taxon>Veillonella</taxon>
    </lineage>
</organism>
<reference evidence="1 2" key="1">
    <citation type="submission" date="2016-01" db="EMBL/GenBank/DDBJ databases">
        <authorList>
            <person name="Oliw E.H."/>
        </authorList>
    </citation>
    <scope>NUCLEOTIDE SEQUENCE [LARGE SCALE GENOMIC DNA]</scope>
    <source>
        <strain evidence="1 2">CMW7756B</strain>
    </source>
</reference>
<dbReference type="PANTHER" id="PTHR35145:SF1">
    <property type="entry name" value="CYTOPLASMIC PROTEIN"/>
    <property type="match status" value="1"/>
</dbReference>
<proteinExistence type="predicted"/>
<evidence type="ECO:0000313" key="1">
    <source>
        <dbReference type="EMBL" id="KXA61288.1"/>
    </source>
</evidence>
<evidence type="ECO:0000313" key="2">
    <source>
        <dbReference type="Proteomes" id="UP000070226"/>
    </source>
</evidence>
<dbReference type="InterPro" id="IPR038056">
    <property type="entry name" value="YjbR-like_sf"/>
</dbReference>
<dbReference type="RefSeq" id="WP_005375917.1">
    <property type="nucleotide sequence ID" value="NZ_CACRUN010000012.1"/>
</dbReference>
<dbReference type="SUPFAM" id="SSF142906">
    <property type="entry name" value="YjbR-like"/>
    <property type="match status" value="1"/>
</dbReference>
<dbReference type="Gene3D" id="3.90.1150.30">
    <property type="match status" value="1"/>
</dbReference>
<dbReference type="STRING" id="39777.B7L28_09325"/>
<dbReference type="Proteomes" id="UP000070226">
    <property type="component" value="Unassembled WGS sequence"/>
</dbReference>
<accession>A0A133RZT7</accession>
<dbReference type="PATRIC" id="fig|39777.7.peg.1900"/>
<dbReference type="PANTHER" id="PTHR35145">
    <property type="entry name" value="CYTOPLASMIC PROTEIN-RELATED"/>
    <property type="match status" value="1"/>
</dbReference>
<dbReference type="Pfam" id="PF04237">
    <property type="entry name" value="YjbR"/>
    <property type="match status" value="1"/>
</dbReference>
<dbReference type="EMBL" id="LRQT01000121">
    <property type="protein sequence ID" value="KXA61288.1"/>
    <property type="molecule type" value="Genomic_DNA"/>
</dbReference>
<dbReference type="InterPro" id="IPR058532">
    <property type="entry name" value="YjbR/MT2646/Rv2570-like"/>
</dbReference>
<gene>
    <name evidence="1" type="ORF">HMPREF3233_01934</name>
</gene>
<comment type="caution">
    <text evidence="1">The sequence shown here is derived from an EMBL/GenBank/DDBJ whole genome shotgun (WGS) entry which is preliminary data.</text>
</comment>
<protein>
    <recommendedName>
        <fullName evidence="3">MmcQ/YjbR family DNA-binding protein</fullName>
    </recommendedName>
</protein>
<dbReference type="AlphaFoldDB" id="A0A133RZT7"/>